<dbReference type="Gene3D" id="2.20.110.10">
    <property type="entry name" value="Histone H3 K4-specific methyltransferase SET7/9 N-terminal domain"/>
    <property type="match status" value="2"/>
</dbReference>
<comment type="function">
    <text evidence="5">Plays a role in promoting axonal degeneration following neuronal injury by toxic insult or trauma.</text>
</comment>
<dbReference type="PANTHER" id="PTHR46614:SF1">
    <property type="entry name" value="MORN REPEAT-CONTAINING PROTEIN 4"/>
    <property type="match status" value="1"/>
</dbReference>
<comment type="subunit">
    <text evidence="6">Interacts with MYO3A.</text>
</comment>
<evidence type="ECO:0000256" key="7">
    <source>
        <dbReference type="ARBA" id="ARBA00039855"/>
    </source>
</evidence>
<evidence type="ECO:0000256" key="6">
    <source>
        <dbReference type="ARBA" id="ARBA00038723"/>
    </source>
</evidence>
<gene>
    <name evidence="8" type="primary">MORN4</name>
    <name evidence="8" type="ORF">BLAG_LOCUS16730</name>
</gene>
<dbReference type="Proteomes" id="UP000838412">
    <property type="component" value="Chromosome 3"/>
</dbReference>
<dbReference type="EMBL" id="OV696688">
    <property type="protein sequence ID" value="CAH1259414.1"/>
    <property type="molecule type" value="Genomic_DNA"/>
</dbReference>
<dbReference type="InterPro" id="IPR052315">
    <property type="entry name" value="MORN4"/>
</dbReference>
<evidence type="ECO:0000313" key="8">
    <source>
        <dbReference type="EMBL" id="CAH1259414.1"/>
    </source>
</evidence>
<dbReference type="GO" id="GO:0032433">
    <property type="term" value="C:filopodium tip"/>
    <property type="evidence" value="ECO:0007669"/>
    <property type="project" value="UniProtKB-SubCell"/>
</dbReference>
<comment type="subcellular location">
    <subcellularLocation>
        <location evidence="1">Cell projection</location>
        <location evidence="1">Filopodium tip</location>
    </subcellularLocation>
    <subcellularLocation>
        <location evidence="2">Cell projection</location>
        <location evidence="2">Stereocilium</location>
    </subcellularLocation>
</comment>
<evidence type="ECO:0000256" key="4">
    <source>
        <dbReference type="ARBA" id="ARBA00023273"/>
    </source>
</evidence>
<keyword evidence="9" id="KW-1185">Reference proteome</keyword>
<protein>
    <recommendedName>
        <fullName evidence="7">MORN repeat-containing protein 4</fullName>
    </recommendedName>
</protein>
<organism evidence="8 9">
    <name type="scientific">Branchiostoma lanceolatum</name>
    <name type="common">Common lancelet</name>
    <name type="synonym">Amphioxus lanceolatum</name>
    <dbReference type="NCBI Taxonomy" id="7740"/>
    <lineage>
        <taxon>Eukaryota</taxon>
        <taxon>Metazoa</taxon>
        <taxon>Chordata</taxon>
        <taxon>Cephalochordata</taxon>
        <taxon>Leptocardii</taxon>
        <taxon>Amphioxiformes</taxon>
        <taxon>Branchiostomatidae</taxon>
        <taxon>Branchiostoma</taxon>
    </lineage>
</organism>
<dbReference type="SUPFAM" id="SSF82185">
    <property type="entry name" value="Histone H3 K4-specific methyltransferase SET7/9 N-terminal domain"/>
    <property type="match status" value="1"/>
</dbReference>
<dbReference type="PANTHER" id="PTHR46614">
    <property type="entry name" value="MORN REPEAT-CONTAINING PROTEIN 4"/>
    <property type="match status" value="1"/>
</dbReference>
<keyword evidence="3" id="KW-0677">Repeat</keyword>
<name>A0A8J9ZS78_BRALA</name>
<dbReference type="InterPro" id="IPR003409">
    <property type="entry name" value="MORN"/>
</dbReference>
<evidence type="ECO:0000256" key="2">
    <source>
        <dbReference type="ARBA" id="ARBA00004645"/>
    </source>
</evidence>
<dbReference type="AlphaFoldDB" id="A0A8J9ZS78"/>
<evidence type="ECO:0000313" key="9">
    <source>
        <dbReference type="Proteomes" id="UP000838412"/>
    </source>
</evidence>
<evidence type="ECO:0000256" key="3">
    <source>
        <dbReference type="ARBA" id="ARBA00022737"/>
    </source>
</evidence>
<dbReference type="SMART" id="SM00698">
    <property type="entry name" value="MORN"/>
    <property type="match status" value="4"/>
</dbReference>
<keyword evidence="4" id="KW-0966">Cell projection</keyword>
<evidence type="ECO:0000256" key="5">
    <source>
        <dbReference type="ARBA" id="ARBA00037780"/>
    </source>
</evidence>
<accession>A0A8J9ZS78</accession>
<dbReference type="Pfam" id="PF02493">
    <property type="entry name" value="MORN"/>
    <property type="match status" value="4"/>
</dbReference>
<dbReference type="GO" id="GO:0048678">
    <property type="term" value="P:response to axon injury"/>
    <property type="evidence" value="ECO:0007669"/>
    <property type="project" value="TreeGrafter"/>
</dbReference>
<sequence length="151" mass="16755">MVLFDMTTRASYKYGEGEEYHGEWNAHGKRHGLGHLTLANGTKYTGRFENGFCSGHGVMSFADGSRYEGEFAGGRFSGIGVFTRCDGMKFEGEFRDGKVNGLGLLTFADGTHGLPRNEGYFEGNELKERQQCNEVIRKARNSATIARSQHL</sequence>
<proteinExistence type="predicted"/>
<dbReference type="GO" id="GO:0032420">
    <property type="term" value="C:stereocilium"/>
    <property type="evidence" value="ECO:0007669"/>
    <property type="project" value="UniProtKB-SubCell"/>
</dbReference>
<evidence type="ECO:0000256" key="1">
    <source>
        <dbReference type="ARBA" id="ARBA00004495"/>
    </source>
</evidence>
<reference evidence="8" key="1">
    <citation type="submission" date="2022-01" db="EMBL/GenBank/DDBJ databases">
        <authorList>
            <person name="Braso-Vives M."/>
        </authorList>
    </citation>
    <scope>NUCLEOTIDE SEQUENCE</scope>
</reference>
<dbReference type="OrthoDB" id="406044at2759"/>